<dbReference type="Proteomes" id="UP000521017">
    <property type="component" value="Unassembled WGS sequence"/>
</dbReference>
<dbReference type="PRINTS" id="PR00741">
    <property type="entry name" value="GLHYDRLASE29"/>
</dbReference>
<dbReference type="SMART" id="SM00812">
    <property type="entry name" value="Alpha_L_fucos"/>
    <property type="match status" value="1"/>
</dbReference>
<comment type="caution">
    <text evidence="9">The sequence shown here is derived from an EMBL/GenBank/DDBJ whole genome shotgun (WGS) entry which is preliminary data.</text>
</comment>
<dbReference type="EMBL" id="JACHCC010000008">
    <property type="protein sequence ID" value="MBB6501173.1"/>
    <property type="molecule type" value="Genomic_DNA"/>
</dbReference>
<gene>
    <name evidence="9" type="ORF">HDF25_003336</name>
</gene>
<feature type="chain" id="PRO_5030726813" description="alpha-L-fucosidase" evidence="7">
    <location>
        <begin position="22"/>
        <end position="602"/>
    </location>
</feature>
<keyword evidence="4 7" id="KW-0732">Signal</keyword>
<evidence type="ECO:0000256" key="4">
    <source>
        <dbReference type="ARBA" id="ARBA00022729"/>
    </source>
</evidence>
<accession>A0A7X0J5C8</accession>
<dbReference type="PANTHER" id="PTHR10030">
    <property type="entry name" value="ALPHA-L-FUCOSIDASE"/>
    <property type="match status" value="1"/>
</dbReference>
<evidence type="ECO:0000313" key="9">
    <source>
        <dbReference type="EMBL" id="MBB6501173.1"/>
    </source>
</evidence>
<evidence type="ECO:0000256" key="5">
    <source>
        <dbReference type="ARBA" id="ARBA00022801"/>
    </source>
</evidence>
<dbReference type="GO" id="GO:0004560">
    <property type="term" value="F:alpha-L-fucosidase activity"/>
    <property type="evidence" value="ECO:0007669"/>
    <property type="project" value="UniProtKB-EC"/>
</dbReference>
<dbReference type="InterPro" id="IPR016286">
    <property type="entry name" value="FUC_metazoa-typ"/>
</dbReference>
<keyword evidence="5 9" id="KW-0378">Hydrolase</keyword>
<organism evidence="9 10">
    <name type="scientific">Pedobacter cryoconitis</name>
    <dbReference type="NCBI Taxonomy" id="188932"/>
    <lineage>
        <taxon>Bacteria</taxon>
        <taxon>Pseudomonadati</taxon>
        <taxon>Bacteroidota</taxon>
        <taxon>Sphingobacteriia</taxon>
        <taxon>Sphingobacteriales</taxon>
        <taxon>Sphingobacteriaceae</taxon>
        <taxon>Pedobacter</taxon>
    </lineage>
</organism>
<dbReference type="InterPro" id="IPR000933">
    <property type="entry name" value="Glyco_hydro_29"/>
</dbReference>
<evidence type="ECO:0000313" key="10">
    <source>
        <dbReference type="Proteomes" id="UP000521017"/>
    </source>
</evidence>
<evidence type="ECO:0000256" key="6">
    <source>
        <dbReference type="ARBA" id="ARBA00023295"/>
    </source>
</evidence>
<feature type="domain" description="Glycoside hydrolase family 29 N-terminal" evidence="8">
    <location>
        <begin position="29"/>
        <end position="351"/>
    </location>
</feature>
<reference evidence="9 10" key="1">
    <citation type="submission" date="2020-08" db="EMBL/GenBank/DDBJ databases">
        <title>Genomic Encyclopedia of Type Strains, Phase IV (KMG-V): Genome sequencing to study the core and pangenomes of soil and plant-associated prokaryotes.</title>
        <authorList>
            <person name="Whitman W."/>
        </authorList>
    </citation>
    <scope>NUCLEOTIDE SEQUENCE [LARGE SCALE GENOMIC DNA]</scope>
    <source>
        <strain evidence="9 10">M2T3</strain>
    </source>
</reference>
<dbReference type="RefSeq" id="WP_184626651.1">
    <property type="nucleotide sequence ID" value="NZ_JACHCC010000008.1"/>
</dbReference>
<name>A0A7X0J5C8_9SPHI</name>
<evidence type="ECO:0000256" key="7">
    <source>
        <dbReference type="SAM" id="SignalP"/>
    </source>
</evidence>
<dbReference type="Pfam" id="PF01120">
    <property type="entry name" value="Alpha_L_fucos"/>
    <property type="match status" value="1"/>
</dbReference>
<keyword evidence="6 9" id="KW-0326">Glycosidase</keyword>
<comment type="function">
    <text evidence="1">Alpha-L-fucosidase is responsible for hydrolyzing the alpha-1,6-linked fucose joined to the reducing-end N-acetylglucosamine of the carbohydrate moieties of glycoproteins.</text>
</comment>
<protein>
    <recommendedName>
        <fullName evidence="3">alpha-L-fucosidase</fullName>
        <ecNumber evidence="3">3.2.1.51</ecNumber>
    </recommendedName>
</protein>
<evidence type="ECO:0000259" key="8">
    <source>
        <dbReference type="Pfam" id="PF01120"/>
    </source>
</evidence>
<sequence>MNIKSCTILLLFVGMASFSNAQRPAIPSDQRADWFTQARFGMFIHWGLYSAAEGIWKGERLRNGNNYAEWLRYRNRISNKEYTALAKRFDWDKINPEEWVLLAKKAGMKYIVITAKHHDGIALWDTKVSEYSLPKLGKTNRDVIKELAAACKKHNMRLGFYYSHWLDWEHPDGWDHNQELTGRITDEQYDKYWQGKVLPQLRELLTNYGDIAMLWFDMWVDHRTTIVKKEQLEQVIKLVRELQPNCLINSRLGLPTPNPGIDFQTLGDNQFGSTYNDQPWETAGTIAHSWGYNSLENQWKSSSQLLQSLIDNVSLNGNFTLNIGPRADGSVPYEGVRRLEDMGSWLTKNGEAIYGDAGLRFNDPRFDWGRVTTRKITGNKQMVYLNIYNWPLDHLLHLSGILSKVEKAFLIRNGKEEKLSFTQNGPLTLIQLPGEQSDHFVSVVKLEYSQPVQVDPSVVAASEFGGYALNSKNYMHKPDEFEAKPFDGLLPDRLLIHKEGTIIWKVYIPEAGQYTVDISCHNFASADVNAVISANQQQLTVNLKPNGKVVVEPHEQYTDEFADNRVGAFNFTKPGYYEISLKTNLKPEQKLDLNRIWIEKVQ</sequence>
<dbReference type="InterPro" id="IPR057739">
    <property type="entry name" value="Glyco_hydro_29_N"/>
</dbReference>
<dbReference type="InterPro" id="IPR017853">
    <property type="entry name" value="GH"/>
</dbReference>
<dbReference type="AlphaFoldDB" id="A0A7X0J5C8"/>
<dbReference type="GO" id="GO:0005764">
    <property type="term" value="C:lysosome"/>
    <property type="evidence" value="ECO:0007669"/>
    <property type="project" value="TreeGrafter"/>
</dbReference>
<proteinExistence type="inferred from homology"/>
<dbReference type="GO" id="GO:0006004">
    <property type="term" value="P:fucose metabolic process"/>
    <property type="evidence" value="ECO:0007669"/>
    <property type="project" value="InterPro"/>
</dbReference>
<evidence type="ECO:0000256" key="3">
    <source>
        <dbReference type="ARBA" id="ARBA00012662"/>
    </source>
</evidence>
<feature type="signal peptide" evidence="7">
    <location>
        <begin position="1"/>
        <end position="21"/>
    </location>
</feature>
<comment type="similarity">
    <text evidence="2">Belongs to the glycosyl hydrolase 29 family.</text>
</comment>
<dbReference type="EC" id="3.2.1.51" evidence="3"/>
<dbReference type="GO" id="GO:0016139">
    <property type="term" value="P:glycoside catabolic process"/>
    <property type="evidence" value="ECO:0007669"/>
    <property type="project" value="TreeGrafter"/>
</dbReference>
<evidence type="ECO:0000256" key="1">
    <source>
        <dbReference type="ARBA" id="ARBA00004071"/>
    </source>
</evidence>
<dbReference type="Gene3D" id="3.20.20.80">
    <property type="entry name" value="Glycosidases"/>
    <property type="match status" value="1"/>
</dbReference>
<dbReference type="SUPFAM" id="SSF51445">
    <property type="entry name" value="(Trans)glycosidases"/>
    <property type="match status" value="1"/>
</dbReference>
<dbReference type="PANTHER" id="PTHR10030:SF37">
    <property type="entry name" value="ALPHA-L-FUCOSIDASE-RELATED"/>
    <property type="match status" value="1"/>
</dbReference>
<evidence type="ECO:0000256" key="2">
    <source>
        <dbReference type="ARBA" id="ARBA00007951"/>
    </source>
</evidence>